<dbReference type="InterPro" id="IPR011004">
    <property type="entry name" value="Trimer_LpxA-like_sf"/>
</dbReference>
<evidence type="ECO:0008006" key="5">
    <source>
        <dbReference type="Google" id="ProtNLM"/>
    </source>
</evidence>
<organism evidence="3 4">
    <name type="scientific">Bdellovibrio svalbardensis</name>
    <dbReference type="NCBI Taxonomy" id="2972972"/>
    <lineage>
        <taxon>Bacteria</taxon>
        <taxon>Pseudomonadati</taxon>
        <taxon>Bdellovibrionota</taxon>
        <taxon>Bdellovibrionia</taxon>
        <taxon>Bdellovibrionales</taxon>
        <taxon>Pseudobdellovibrionaceae</taxon>
        <taxon>Bdellovibrio</taxon>
    </lineage>
</organism>
<feature type="transmembrane region" description="Helical" evidence="2">
    <location>
        <begin position="75"/>
        <end position="106"/>
    </location>
</feature>
<keyword evidence="2" id="KW-1133">Transmembrane helix</keyword>
<reference evidence="3" key="1">
    <citation type="submission" date="2022-08" db="EMBL/GenBank/DDBJ databases">
        <title>Novel Bdellovibrio Species Isolated from Svalbard: Designation Bdellovibrio svalbardensis.</title>
        <authorList>
            <person name="Mitchell R.J."/>
            <person name="Choi S.Y."/>
        </authorList>
    </citation>
    <scope>NUCLEOTIDE SEQUENCE</scope>
    <source>
        <strain evidence="3">PAP01</strain>
    </source>
</reference>
<sequence length="267" mass="29558">MGAPQKLDIYSLKSERKGLAGRLENLLREFKIIVHLVMLAPLYMIGGACIGLALLPGFYLFSWMSSWSEGVSQGLRFWLLGSSLGLGYFMYGFSMIMIVPTLNFLFRTKLSEWRGPYYSLPAIRWYVHNGLTYIVRYTFLEFITPTPFNLFFFRMMGMKIGEGTIINTSHLSDPSLVEMGRKVTLGGSVTIVAHYGQGGYLVLAPVKIHDKATIGLRAILMGGVTIGEGAKILPNSVVLPKTHVPAGETWGGVPARRIDPSELTKVS</sequence>
<keyword evidence="2" id="KW-0812">Transmembrane</keyword>
<comment type="caution">
    <text evidence="3">The sequence shown here is derived from an EMBL/GenBank/DDBJ whole genome shotgun (WGS) entry which is preliminary data.</text>
</comment>
<name>A0ABT6DF61_9BACT</name>
<dbReference type="RefSeq" id="WP_277576903.1">
    <property type="nucleotide sequence ID" value="NZ_JANRMI010000001.1"/>
</dbReference>
<feature type="transmembrane region" description="Helical" evidence="2">
    <location>
        <begin position="32"/>
        <end position="55"/>
    </location>
</feature>
<gene>
    <name evidence="3" type="ORF">NWE73_03575</name>
</gene>
<evidence type="ECO:0000313" key="4">
    <source>
        <dbReference type="Proteomes" id="UP001152321"/>
    </source>
</evidence>
<dbReference type="Gene3D" id="2.160.10.10">
    <property type="entry name" value="Hexapeptide repeat proteins"/>
    <property type="match status" value="1"/>
</dbReference>
<comment type="similarity">
    <text evidence="1">Belongs to the transferase hexapeptide repeat family.</text>
</comment>
<dbReference type="PANTHER" id="PTHR43300:SF10">
    <property type="entry name" value="2,3,4,5-TETRAHYDROPYRIDINE-2,6-DICARBOXYLATE N-ACETYLTRANSFERASE"/>
    <property type="match status" value="1"/>
</dbReference>
<keyword evidence="2" id="KW-0472">Membrane</keyword>
<protein>
    <recommendedName>
        <fullName evidence="5">Acyltransferase</fullName>
    </recommendedName>
</protein>
<dbReference type="Proteomes" id="UP001152321">
    <property type="component" value="Unassembled WGS sequence"/>
</dbReference>
<dbReference type="PANTHER" id="PTHR43300">
    <property type="entry name" value="ACETYLTRANSFERASE"/>
    <property type="match status" value="1"/>
</dbReference>
<keyword evidence="4" id="KW-1185">Reference proteome</keyword>
<dbReference type="SUPFAM" id="SSF51161">
    <property type="entry name" value="Trimeric LpxA-like enzymes"/>
    <property type="match status" value="1"/>
</dbReference>
<dbReference type="EMBL" id="JANRMI010000001">
    <property type="protein sequence ID" value="MDG0815428.1"/>
    <property type="molecule type" value="Genomic_DNA"/>
</dbReference>
<evidence type="ECO:0000313" key="3">
    <source>
        <dbReference type="EMBL" id="MDG0815428.1"/>
    </source>
</evidence>
<evidence type="ECO:0000256" key="2">
    <source>
        <dbReference type="SAM" id="Phobius"/>
    </source>
</evidence>
<dbReference type="InterPro" id="IPR050179">
    <property type="entry name" value="Trans_hexapeptide_repeat"/>
</dbReference>
<evidence type="ECO:0000256" key="1">
    <source>
        <dbReference type="ARBA" id="ARBA00007274"/>
    </source>
</evidence>
<accession>A0ABT6DF61</accession>
<proteinExistence type="inferred from homology"/>